<dbReference type="InterPro" id="IPR032466">
    <property type="entry name" value="Metal_Hydrolase"/>
</dbReference>
<dbReference type="InterPro" id="IPR006680">
    <property type="entry name" value="Amidohydro-rel"/>
</dbReference>
<accession>A0A0D6PBM2</accession>
<dbReference type="InterPro" id="IPR050287">
    <property type="entry name" value="MTA/SAH_deaminase"/>
</dbReference>
<keyword evidence="7" id="KW-1185">Reference proteome</keyword>
<dbReference type="AlphaFoldDB" id="A0A0D6PBM2"/>
<reference evidence="6 7" key="1">
    <citation type="submission" date="2012-11" db="EMBL/GenBank/DDBJ databases">
        <title>Whole genome sequence of Acidocella aminolytica 101 = DSM 11237.</title>
        <authorList>
            <person name="Azuma Y."/>
            <person name="Higashiura N."/>
            <person name="Hirakawa H."/>
            <person name="Matsushita K."/>
        </authorList>
    </citation>
    <scope>NUCLEOTIDE SEQUENCE [LARGE SCALE GENOMIC DNA]</scope>
    <source>
        <strain evidence="7">101 / DSM 11237</strain>
    </source>
</reference>
<evidence type="ECO:0000259" key="5">
    <source>
        <dbReference type="Pfam" id="PF01979"/>
    </source>
</evidence>
<dbReference type="OrthoDB" id="9796020at2"/>
<proteinExistence type="inferred from homology"/>
<evidence type="ECO:0000313" key="7">
    <source>
        <dbReference type="Proteomes" id="UP000032668"/>
    </source>
</evidence>
<comment type="similarity">
    <text evidence="1">Belongs to the metallo-dependent hydrolases superfamily. ATZ/TRZ family.</text>
</comment>
<keyword evidence="2" id="KW-0479">Metal-binding</keyword>
<evidence type="ECO:0000256" key="4">
    <source>
        <dbReference type="ARBA" id="ARBA00022833"/>
    </source>
</evidence>
<dbReference type="STRING" id="1120923.SAMN02746095_00979"/>
<evidence type="ECO:0000256" key="1">
    <source>
        <dbReference type="ARBA" id="ARBA00006745"/>
    </source>
</evidence>
<keyword evidence="4" id="KW-0862">Zinc</keyword>
<dbReference type="Pfam" id="PF01979">
    <property type="entry name" value="Amidohydro_1"/>
    <property type="match status" value="1"/>
</dbReference>
<dbReference type="SUPFAM" id="SSF51556">
    <property type="entry name" value="Metallo-dependent hydrolases"/>
    <property type="match status" value="1"/>
</dbReference>
<feature type="domain" description="Amidohydrolase-related" evidence="5">
    <location>
        <begin position="51"/>
        <end position="416"/>
    </location>
</feature>
<keyword evidence="3 6" id="KW-0378">Hydrolase</keyword>
<protein>
    <submittedName>
        <fullName evidence="6">Hydroxydechloroatrazine ethylaminohydrolase</fullName>
    </submittedName>
</protein>
<comment type="caution">
    <text evidence="6">The sequence shown here is derived from an EMBL/GenBank/DDBJ whole genome shotgun (WGS) entry which is preliminary data.</text>
</comment>
<dbReference type="PANTHER" id="PTHR43794">
    <property type="entry name" value="AMINOHYDROLASE SSNA-RELATED"/>
    <property type="match status" value="1"/>
</dbReference>
<dbReference type="Gene3D" id="2.30.40.10">
    <property type="entry name" value="Urease, subunit C, domain 1"/>
    <property type="match status" value="1"/>
</dbReference>
<name>A0A0D6PBM2_9PROT</name>
<organism evidence="6 7">
    <name type="scientific">Acidocella aminolytica 101 = DSM 11237</name>
    <dbReference type="NCBI Taxonomy" id="1120923"/>
    <lineage>
        <taxon>Bacteria</taxon>
        <taxon>Pseudomonadati</taxon>
        <taxon>Pseudomonadota</taxon>
        <taxon>Alphaproteobacteria</taxon>
        <taxon>Acetobacterales</taxon>
        <taxon>Acidocellaceae</taxon>
        <taxon>Acidocella</taxon>
    </lineage>
</organism>
<dbReference type="GO" id="GO:0019239">
    <property type="term" value="F:deaminase activity"/>
    <property type="evidence" value="ECO:0007669"/>
    <property type="project" value="UniProtKB-ARBA"/>
</dbReference>
<dbReference type="GO" id="GO:0046872">
    <property type="term" value="F:metal ion binding"/>
    <property type="evidence" value="ECO:0007669"/>
    <property type="project" value="UniProtKB-KW"/>
</dbReference>
<dbReference type="PANTHER" id="PTHR43794:SF11">
    <property type="entry name" value="AMIDOHYDROLASE-RELATED DOMAIN-CONTAINING PROTEIN"/>
    <property type="match status" value="1"/>
</dbReference>
<dbReference type="Gene3D" id="3.20.20.140">
    <property type="entry name" value="Metal-dependent hydrolases"/>
    <property type="match status" value="1"/>
</dbReference>
<dbReference type="NCBIfam" id="NF006055">
    <property type="entry name" value="PRK08203.1"/>
    <property type="match status" value="1"/>
</dbReference>
<dbReference type="FunFam" id="3.20.20.140:FF:000014">
    <property type="entry name" value="5-methylthioadenosine/S-adenosylhomocysteine deaminase"/>
    <property type="match status" value="1"/>
</dbReference>
<dbReference type="InterPro" id="IPR011059">
    <property type="entry name" value="Metal-dep_hydrolase_composite"/>
</dbReference>
<gene>
    <name evidence="6" type="ORF">Aam_017_050</name>
</gene>
<evidence type="ECO:0000313" key="6">
    <source>
        <dbReference type="EMBL" id="GAN79145.1"/>
    </source>
</evidence>
<evidence type="ECO:0000256" key="2">
    <source>
        <dbReference type="ARBA" id="ARBA00022723"/>
    </source>
</evidence>
<dbReference type="CDD" id="cd01298">
    <property type="entry name" value="ATZ_TRZ_like"/>
    <property type="match status" value="1"/>
</dbReference>
<dbReference type="RefSeq" id="WP_048877608.1">
    <property type="nucleotide sequence ID" value="NZ_BANC01000017.1"/>
</dbReference>
<sequence length="448" mass="48367">MNLWIKAPLAGMPVGAEGGIVVAHGRIAELVPDGGRPSLAVDEVFEAGGHVVLPGLINTHHHFYQTLTRAFPGAVDRKLFDWLIELYPVWAKITPRQFRVACRLAMVELLLSGCTTAADHHYLFPPGLEDAIDIQMEEAERLGLRVVLCRGSMDLSVEEGGLPPKHVTQSLDVILADGERLAKRWHQSGPGAMRQLALAPCSPFSVTGDLMRESAKQAEVLDLRLHTHLAETEDENAFCTETFGLRPLDYLENLGWVNDRVWFAHGIHFNKDEMRRMGRAGCCVAHCPSSNMILGSGICPVGELEAAGVGVGLGVDGSASNDASNMAQEVRQALFVARAGRGIEAATHLDPIRWATEGSARCLGRDDLGRIEIGKEADLAFFRLDEPRFSGAGNPLAALVTCGAHQADRVMVAGKWRVLNGAIPGLDLAELVAAHQDAARALRESLTG</sequence>
<dbReference type="SUPFAM" id="SSF51338">
    <property type="entry name" value="Composite domain of metallo-dependent hydrolases"/>
    <property type="match status" value="1"/>
</dbReference>
<dbReference type="Proteomes" id="UP000032668">
    <property type="component" value="Unassembled WGS sequence"/>
</dbReference>
<dbReference type="GO" id="GO:0016814">
    <property type="term" value="F:hydrolase activity, acting on carbon-nitrogen (but not peptide) bonds, in cyclic amidines"/>
    <property type="evidence" value="ECO:0007669"/>
    <property type="project" value="UniProtKB-ARBA"/>
</dbReference>
<dbReference type="EMBL" id="BANC01000017">
    <property type="protein sequence ID" value="GAN79145.1"/>
    <property type="molecule type" value="Genomic_DNA"/>
</dbReference>
<evidence type="ECO:0000256" key="3">
    <source>
        <dbReference type="ARBA" id="ARBA00022801"/>
    </source>
</evidence>